<dbReference type="PROSITE" id="PS50207">
    <property type="entry name" value="CASPASE_P10"/>
    <property type="match status" value="1"/>
</dbReference>
<dbReference type="AlphaFoldDB" id="A0A7J5YFV5"/>
<keyword evidence="1" id="KW-0812">Transmembrane</keyword>
<dbReference type="GO" id="GO:0004197">
    <property type="term" value="F:cysteine-type endopeptidase activity"/>
    <property type="evidence" value="ECO:0007669"/>
    <property type="project" value="InterPro"/>
</dbReference>
<dbReference type="EMBL" id="JAAKFY010000013">
    <property type="protein sequence ID" value="KAF3847649.1"/>
    <property type="molecule type" value="Genomic_DNA"/>
</dbReference>
<protein>
    <recommendedName>
        <fullName evidence="2">Caspase family p10 domain-containing protein</fullName>
    </recommendedName>
</protein>
<comment type="caution">
    <text evidence="3">The sequence shown here is derived from an EMBL/GenBank/DDBJ whole genome shotgun (WGS) entry which is preliminary data.</text>
</comment>
<evidence type="ECO:0000259" key="2">
    <source>
        <dbReference type="PROSITE" id="PS50207"/>
    </source>
</evidence>
<dbReference type="Proteomes" id="UP000518266">
    <property type="component" value="Unassembled WGS sequence"/>
</dbReference>
<keyword evidence="4" id="KW-1185">Reference proteome</keyword>
<keyword evidence="1" id="KW-1133">Transmembrane helix</keyword>
<organism evidence="3 4">
    <name type="scientific">Dissostichus mawsoni</name>
    <name type="common">Antarctic cod</name>
    <dbReference type="NCBI Taxonomy" id="36200"/>
    <lineage>
        <taxon>Eukaryota</taxon>
        <taxon>Metazoa</taxon>
        <taxon>Chordata</taxon>
        <taxon>Craniata</taxon>
        <taxon>Vertebrata</taxon>
        <taxon>Euteleostomi</taxon>
        <taxon>Actinopterygii</taxon>
        <taxon>Neopterygii</taxon>
        <taxon>Teleostei</taxon>
        <taxon>Neoteleostei</taxon>
        <taxon>Acanthomorphata</taxon>
        <taxon>Eupercaria</taxon>
        <taxon>Perciformes</taxon>
        <taxon>Notothenioidei</taxon>
        <taxon>Nototheniidae</taxon>
        <taxon>Dissostichus</taxon>
    </lineage>
</organism>
<evidence type="ECO:0000256" key="1">
    <source>
        <dbReference type="SAM" id="Phobius"/>
    </source>
</evidence>
<dbReference type="GO" id="GO:0006508">
    <property type="term" value="P:proteolysis"/>
    <property type="evidence" value="ECO:0007669"/>
    <property type="project" value="InterPro"/>
</dbReference>
<dbReference type="InterPro" id="IPR029030">
    <property type="entry name" value="Caspase-like_dom_sf"/>
</dbReference>
<evidence type="ECO:0000313" key="3">
    <source>
        <dbReference type="EMBL" id="KAF3847649.1"/>
    </source>
</evidence>
<gene>
    <name evidence="3" type="ORF">F7725_020677</name>
</gene>
<feature type="transmembrane region" description="Helical" evidence="1">
    <location>
        <begin position="53"/>
        <end position="72"/>
    </location>
</feature>
<name>A0A7J5YFV5_DISMA</name>
<accession>A0A7J5YFV5</accession>
<dbReference type="InterPro" id="IPR002138">
    <property type="entry name" value="Pept_C14_p10"/>
</dbReference>
<dbReference type="Gene3D" id="3.30.70.1470">
    <property type="entry name" value="Caspase-like"/>
    <property type="match status" value="1"/>
</dbReference>
<keyword evidence="1" id="KW-0472">Membrane</keyword>
<sequence length="73" mass="8936">MIHSVFPLGNLLSQVSRHSSADIDELFRKVMQRFEDFSVNNKRQMPTKDRVTLTRRFYFFFYFLWCVLIFSMF</sequence>
<dbReference type="SUPFAM" id="SSF52129">
    <property type="entry name" value="Caspase-like"/>
    <property type="match status" value="1"/>
</dbReference>
<reference evidence="3 4" key="1">
    <citation type="submission" date="2020-03" db="EMBL/GenBank/DDBJ databases">
        <title>Dissostichus mawsoni Genome sequencing and assembly.</title>
        <authorList>
            <person name="Park H."/>
        </authorList>
    </citation>
    <scope>NUCLEOTIDE SEQUENCE [LARGE SCALE GENOMIC DNA]</scope>
    <source>
        <strain evidence="3">DM0001</strain>
        <tissue evidence="3">Muscle</tissue>
    </source>
</reference>
<feature type="domain" description="Caspase family p10" evidence="2">
    <location>
        <begin position="22"/>
        <end position="61"/>
    </location>
</feature>
<proteinExistence type="predicted"/>
<evidence type="ECO:0000313" key="4">
    <source>
        <dbReference type="Proteomes" id="UP000518266"/>
    </source>
</evidence>